<dbReference type="InterPro" id="IPR001387">
    <property type="entry name" value="Cro/C1-type_HTH"/>
</dbReference>
<evidence type="ECO:0000313" key="2">
    <source>
        <dbReference type="EMBL" id="MFC6645145.1"/>
    </source>
</evidence>
<proteinExistence type="predicted"/>
<dbReference type="PROSITE" id="PS50943">
    <property type="entry name" value="HTH_CROC1"/>
    <property type="match status" value="1"/>
</dbReference>
<dbReference type="SUPFAM" id="SSF47413">
    <property type="entry name" value="lambda repressor-like DNA-binding domains"/>
    <property type="match status" value="1"/>
</dbReference>
<evidence type="ECO:0000259" key="1">
    <source>
        <dbReference type="PROSITE" id="PS50943"/>
    </source>
</evidence>
<reference evidence="3" key="1">
    <citation type="journal article" date="2019" name="Int. J. Syst. Evol. Microbiol.">
        <title>The Global Catalogue of Microorganisms (GCM) 10K type strain sequencing project: providing services to taxonomists for standard genome sequencing and annotation.</title>
        <authorList>
            <consortium name="The Broad Institute Genomics Platform"/>
            <consortium name="The Broad Institute Genome Sequencing Center for Infectious Disease"/>
            <person name="Wu L."/>
            <person name="Ma J."/>
        </authorList>
    </citation>
    <scope>NUCLEOTIDE SEQUENCE [LARGE SCALE GENOMIC DNA]</scope>
    <source>
        <strain evidence="3">CGMCC 1.16026</strain>
    </source>
</reference>
<comment type="caution">
    <text evidence="2">The sequence shown here is derived from an EMBL/GenBank/DDBJ whole genome shotgun (WGS) entry which is preliminary data.</text>
</comment>
<gene>
    <name evidence="2" type="ORF">ACFQBQ_05995</name>
</gene>
<organism evidence="2 3">
    <name type="scientific">Granulicella cerasi</name>
    <dbReference type="NCBI Taxonomy" id="741063"/>
    <lineage>
        <taxon>Bacteria</taxon>
        <taxon>Pseudomonadati</taxon>
        <taxon>Acidobacteriota</taxon>
        <taxon>Terriglobia</taxon>
        <taxon>Terriglobales</taxon>
        <taxon>Acidobacteriaceae</taxon>
        <taxon>Granulicella</taxon>
    </lineage>
</organism>
<keyword evidence="3" id="KW-1185">Reference proteome</keyword>
<dbReference type="InterPro" id="IPR010982">
    <property type="entry name" value="Lambda_DNA-bd_dom_sf"/>
</dbReference>
<dbReference type="Proteomes" id="UP001596391">
    <property type="component" value="Unassembled WGS sequence"/>
</dbReference>
<accession>A0ABW1Z6E8</accession>
<dbReference type="CDD" id="cd00093">
    <property type="entry name" value="HTH_XRE"/>
    <property type="match status" value="1"/>
</dbReference>
<feature type="domain" description="HTH cro/C1-type" evidence="1">
    <location>
        <begin position="41"/>
        <end position="76"/>
    </location>
</feature>
<protein>
    <submittedName>
        <fullName evidence="2">Helix-turn-helix domain-containing protein</fullName>
    </submittedName>
</protein>
<name>A0ABW1Z6E8_9BACT</name>
<evidence type="ECO:0000313" key="3">
    <source>
        <dbReference type="Proteomes" id="UP001596391"/>
    </source>
</evidence>
<sequence>MKLADKIRYLREVEGSLRGLGRAMTQGELVKAIAAETREALSQSYLSQIESGARPHLTNNTRLLLAKFFKVHPGYLVDDPDGYHAELMSDVRLQEDTLDIWLVGGAERFRRDPELRRALLAISHHPDSRKCLLLLECILATGGLTERLLEVLHPGERAKAQQAALDAAPVKRAVKKSVAKKSTKRGVSR</sequence>
<dbReference type="Gene3D" id="1.10.260.40">
    <property type="entry name" value="lambda repressor-like DNA-binding domains"/>
    <property type="match status" value="1"/>
</dbReference>
<dbReference type="EMBL" id="JBHSWI010000001">
    <property type="protein sequence ID" value="MFC6645145.1"/>
    <property type="molecule type" value="Genomic_DNA"/>
</dbReference>
<dbReference type="RefSeq" id="WP_263371536.1">
    <property type="nucleotide sequence ID" value="NZ_JAGSYD010000003.1"/>
</dbReference>